<dbReference type="RefSeq" id="XP_022480757.1">
    <property type="nucleotide sequence ID" value="XM_022612596.1"/>
</dbReference>
<dbReference type="EMBL" id="MJBS01000005">
    <property type="protein sequence ID" value="OHF03621.1"/>
    <property type="molecule type" value="Genomic_DNA"/>
</dbReference>
<organism evidence="2 3">
    <name type="scientific">Colletotrichum orchidophilum</name>
    <dbReference type="NCBI Taxonomy" id="1209926"/>
    <lineage>
        <taxon>Eukaryota</taxon>
        <taxon>Fungi</taxon>
        <taxon>Dikarya</taxon>
        <taxon>Ascomycota</taxon>
        <taxon>Pezizomycotina</taxon>
        <taxon>Sordariomycetes</taxon>
        <taxon>Hypocreomycetidae</taxon>
        <taxon>Glomerellales</taxon>
        <taxon>Glomerellaceae</taxon>
        <taxon>Colletotrichum</taxon>
    </lineage>
</organism>
<keyword evidence="1" id="KW-0732">Signal</keyword>
<protein>
    <submittedName>
        <fullName evidence="2">Uncharacterized protein</fullName>
    </submittedName>
</protein>
<proteinExistence type="predicted"/>
<evidence type="ECO:0000256" key="1">
    <source>
        <dbReference type="SAM" id="SignalP"/>
    </source>
</evidence>
<sequence length="70" mass="7484">MQLSISSICVALFAMSQLVAAVPASKQQNSVREQFKQQNCKSQACRDSVDSGCALSNINFELGGCDDPSQ</sequence>
<keyword evidence="3" id="KW-1185">Reference proteome</keyword>
<dbReference type="GeneID" id="34554106"/>
<evidence type="ECO:0000313" key="2">
    <source>
        <dbReference type="EMBL" id="OHF03621.1"/>
    </source>
</evidence>
<gene>
    <name evidence="2" type="ORF">CORC01_00940</name>
</gene>
<feature type="chain" id="PRO_5009603176" evidence="1">
    <location>
        <begin position="22"/>
        <end position="70"/>
    </location>
</feature>
<dbReference type="Proteomes" id="UP000176998">
    <property type="component" value="Unassembled WGS sequence"/>
</dbReference>
<comment type="caution">
    <text evidence="2">The sequence shown here is derived from an EMBL/GenBank/DDBJ whole genome shotgun (WGS) entry which is preliminary data.</text>
</comment>
<dbReference type="OrthoDB" id="4799699at2759"/>
<accession>A0A1G4BQ77</accession>
<dbReference type="AlphaFoldDB" id="A0A1G4BQ77"/>
<reference evidence="2 3" key="1">
    <citation type="submission" date="2016-09" db="EMBL/GenBank/DDBJ databases">
        <authorList>
            <person name="Capua I."/>
            <person name="De Benedictis P."/>
            <person name="Joannis T."/>
            <person name="Lombin L.H."/>
            <person name="Cattoli G."/>
        </authorList>
    </citation>
    <scope>NUCLEOTIDE SEQUENCE [LARGE SCALE GENOMIC DNA]</scope>
    <source>
        <strain evidence="2 3">IMI 309357</strain>
    </source>
</reference>
<name>A0A1G4BQ77_9PEZI</name>
<evidence type="ECO:0000313" key="3">
    <source>
        <dbReference type="Proteomes" id="UP000176998"/>
    </source>
</evidence>
<feature type="signal peptide" evidence="1">
    <location>
        <begin position="1"/>
        <end position="21"/>
    </location>
</feature>